<evidence type="ECO:0000313" key="2">
    <source>
        <dbReference type="EMBL" id="QCD90456.1"/>
    </source>
</evidence>
<protein>
    <submittedName>
        <fullName evidence="2">Uncharacterized protein</fullName>
    </submittedName>
</protein>
<accession>A0A4D6LQS9</accession>
<keyword evidence="3" id="KW-1185">Reference proteome</keyword>
<dbReference type="Proteomes" id="UP000501690">
    <property type="component" value="Linkage Group LG4"/>
</dbReference>
<evidence type="ECO:0000256" key="1">
    <source>
        <dbReference type="SAM" id="MobiDB-lite"/>
    </source>
</evidence>
<gene>
    <name evidence="2" type="ORF">DEO72_LG4g1412</name>
</gene>
<feature type="region of interest" description="Disordered" evidence="1">
    <location>
        <begin position="1"/>
        <end position="48"/>
    </location>
</feature>
<sequence>MKIVQFGGGYVHKDDVPNYEDDEGTPSPDLVHRPTNVGSSSNVATRSSTSLEDHILGLNQRLQDFFLLSTSHHEEVLKSIGEVNTRISNLETKFDAFTHDVDDMSEEF</sequence>
<reference evidence="2 3" key="1">
    <citation type="submission" date="2019-04" db="EMBL/GenBank/DDBJ databases">
        <title>An improved genome assembly and genetic linkage map for asparagus bean, Vigna unguiculata ssp. sesquipedialis.</title>
        <authorList>
            <person name="Xia Q."/>
            <person name="Zhang R."/>
            <person name="Dong Y."/>
        </authorList>
    </citation>
    <scope>NUCLEOTIDE SEQUENCE [LARGE SCALE GENOMIC DNA]</scope>
    <source>
        <tissue evidence="2">Leaf</tissue>
    </source>
</reference>
<feature type="compositionally biased region" description="Low complexity" evidence="1">
    <location>
        <begin position="39"/>
        <end position="48"/>
    </location>
</feature>
<organism evidence="2 3">
    <name type="scientific">Vigna unguiculata</name>
    <name type="common">Cowpea</name>
    <dbReference type="NCBI Taxonomy" id="3917"/>
    <lineage>
        <taxon>Eukaryota</taxon>
        <taxon>Viridiplantae</taxon>
        <taxon>Streptophyta</taxon>
        <taxon>Embryophyta</taxon>
        <taxon>Tracheophyta</taxon>
        <taxon>Spermatophyta</taxon>
        <taxon>Magnoliopsida</taxon>
        <taxon>eudicotyledons</taxon>
        <taxon>Gunneridae</taxon>
        <taxon>Pentapetalae</taxon>
        <taxon>rosids</taxon>
        <taxon>fabids</taxon>
        <taxon>Fabales</taxon>
        <taxon>Fabaceae</taxon>
        <taxon>Papilionoideae</taxon>
        <taxon>50 kb inversion clade</taxon>
        <taxon>NPAAA clade</taxon>
        <taxon>indigoferoid/millettioid clade</taxon>
        <taxon>Phaseoleae</taxon>
        <taxon>Vigna</taxon>
    </lineage>
</organism>
<name>A0A4D6LQS9_VIGUN</name>
<dbReference type="AlphaFoldDB" id="A0A4D6LQS9"/>
<feature type="compositionally biased region" description="Gly residues" evidence="1">
    <location>
        <begin position="1"/>
        <end position="10"/>
    </location>
</feature>
<dbReference type="EMBL" id="CP039348">
    <property type="protein sequence ID" value="QCD90456.1"/>
    <property type="molecule type" value="Genomic_DNA"/>
</dbReference>
<proteinExistence type="predicted"/>
<evidence type="ECO:0000313" key="3">
    <source>
        <dbReference type="Proteomes" id="UP000501690"/>
    </source>
</evidence>